<dbReference type="EMBL" id="CAJVPT010005401">
    <property type="protein sequence ID" value="CAG8519747.1"/>
    <property type="molecule type" value="Genomic_DNA"/>
</dbReference>
<reference evidence="1" key="1">
    <citation type="submission" date="2021-06" db="EMBL/GenBank/DDBJ databases">
        <authorList>
            <person name="Kallberg Y."/>
            <person name="Tangrot J."/>
            <person name="Rosling A."/>
        </authorList>
    </citation>
    <scope>NUCLEOTIDE SEQUENCE</scope>
    <source>
        <strain evidence="1">CL356</strain>
    </source>
</reference>
<comment type="caution">
    <text evidence="1">The sequence shown here is derived from an EMBL/GenBank/DDBJ whole genome shotgun (WGS) entry which is preliminary data.</text>
</comment>
<keyword evidence="2" id="KW-1185">Reference proteome</keyword>
<name>A0ACA9LEY7_9GLOM</name>
<evidence type="ECO:0000313" key="1">
    <source>
        <dbReference type="EMBL" id="CAG8519747.1"/>
    </source>
</evidence>
<gene>
    <name evidence="1" type="ORF">ACOLOM_LOCUS3599</name>
</gene>
<protein>
    <submittedName>
        <fullName evidence="1">10112_t:CDS:1</fullName>
    </submittedName>
</protein>
<evidence type="ECO:0000313" key="2">
    <source>
        <dbReference type="Proteomes" id="UP000789525"/>
    </source>
</evidence>
<organism evidence="1 2">
    <name type="scientific">Acaulospora colombiana</name>
    <dbReference type="NCBI Taxonomy" id="27376"/>
    <lineage>
        <taxon>Eukaryota</taxon>
        <taxon>Fungi</taxon>
        <taxon>Fungi incertae sedis</taxon>
        <taxon>Mucoromycota</taxon>
        <taxon>Glomeromycotina</taxon>
        <taxon>Glomeromycetes</taxon>
        <taxon>Diversisporales</taxon>
        <taxon>Acaulosporaceae</taxon>
        <taxon>Acaulospora</taxon>
    </lineage>
</organism>
<sequence>MKSEYRADSVYRTTITTGGVASAQSQNLTFSESLYELNGLDHAVYNDGTILLRVTAPGNKNQACDGGLNLRLIYPNGNIAIVNFNNSDLQIPSDNYCPANRSEFTGPGVTSGSVPDAIRIYAIPDHYILVTYFQADNKTHGAILDWSGNVLSNNTNLGDTCDNSEIIPNHNTVDGGFLRRTAGSCYLSIPVLMKIRVPSSIENSSSDGSINVISNGTLNTQNRISNFSPNLTKIFVTENGNYCMITSNYTAVTSTWNLFASYIAPTNNSTQSSSSDTGPFQVYETSVNASATLLNIYSCGLSYASIGYSCLVYNGQEFATVDFTSSGSVLAMNEIQNPPLTPNEILTGLPLFYGGTLVVTRGSNGSTDGWVFGDTSVSTNASLQNTYKYLQVGVFLNNSVWIIGVGGNSNATNEWTISTFSSFSDFSTINGGAQNASGGPGPYGCAFIQSAVPAKGTFISQYPVHTINITYSTPGQLQLSTGNISIWQSNSSSDSYDLFGGKYDILRQTISGSNSNYVSLSNGNKTVVVKVLSSTFDQPNTDYYVTIDNDFVVESTYGQPLLGVRRNVWLFNSGNLETDKSTIRLTTFGSSYYVSLSESEKDKFVQQFASQLASIIPCTRSRVYLRTKYQYDYTLPNRDQILFRVYIYSNKNVANVNKNSKVQDVSPISVIFDMNTLIINKNVTGISNGLLSLLDDTYGANVARNRALGTRNNKAWNVVIFLFAFIIVDFVLDISFISLHGRDLTWTYSVSLILLMVPIAMNTATAFFLVSYEQSRSRFLEWWLMYPKTGFIFLMLSLIDVDFWNIVSSGFAGIRKFDAPLDPRTRKYVFFLNIVNLIIEDVGQAIVLVRYQENEKSQSFPSVFGKASGRLDGDLIKSRRRHDTDDPLDDTSGSQYLGFWKKKKSRHRKNVSSSSSSGSEFYTPGEYKGFAADYVNNNNNDEKNDVPEISDAFVVNTDVTGKPFLSLKKMDAPVHSVSHGKKVEDAITNIEESYTPSEQGLGAGTIYGSGKIYGSETSIAKRSSNVGIIGHTGRSKNFGIIEHTGRSSNVGIIGHTGRIFEGEEAIIEEGESGLSERGAAVESSDVPAETLTRKDLTGETPRENIDDQDMDTETETEKARRGGPQLTKFGSVDTYHTSSGGTDTTISRTNTTISGTTLESDGSFDGGVRRASSSSKIRKEVSSEMMSDIVENDEGSML</sequence>
<dbReference type="Proteomes" id="UP000789525">
    <property type="component" value="Unassembled WGS sequence"/>
</dbReference>
<accession>A0ACA9LEY7</accession>
<proteinExistence type="predicted"/>